<comment type="caution">
    <text evidence="1">The sequence shown here is derived from an EMBL/GenBank/DDBJ whole genome shotgun (WGS) entry which is preliminary data.</text>
</comment>
<reference evidence="1" key="1">
    <citation type="submission" date="2020-10" db="EMBL/GenBank/DDBJ databases">
        <authorList>
            <person name="Gilroy R."/>
        </authorList>
    </citation>
    <scope>NUCLEOTIDE SEQUENCE</scope>
    <source>
        <strain evidence="1">23406</strain>
    </source>
</reference>
<evidence type="ECO:0000313" key="1">
    <source>
        <dbReference type="EMBL" id="HIV00932.1"/>
    </source>
</evidence>
<evidence type="ECO:0000313" key="2">
    <source>
        <dbReference type="Proteomes" id="UP000886891"/>
    </source>
</evidence>
<protein>
    <submittedName>
        <fullName evidence="1">Uncharacterized protein</fullName>
    </submittedName>
</protein>
<gene>
    <name evidence="1" type="ORF">IAB14_07465</name>
</gene>
<reference evidence="1" key="2">
    <citation type="journal article" date="2021" name="PeerJ">
        <title>Extensive microbial diversity within the chicken gut microbiome revealed by metagenomics and culture.</title>
        <authorList>
            <person name="Gilroy R."/>
            <person name="Ravi A."/>
            <person name="Getino M."/>
            <person name="Pursley I."/>
            <person name="Horton D.L."/>
            <person name="Alikhan N.F."/>
            <person name="Baker D."/>
            <person name="Gharbi K."/>
            <person name="Hall N."/>
            <person name="Watson M."/>
            <person name="Adriaenssens E.M."/>
            <person name="Foster-Nyarko E."/>
            <person name="Jarju S."/>
            <person name="Secka A."/>
            <person name="Antonio M."/>
            <person name="Oren A."/>
            <person name="Chaudhuri R.R."/>
            <person name="La Ragione R."/>
            <person name="Hildebrand F."/>
            <person name="Pallen M.J."/>
        </authorList>
    </citation>
    <scope>NUCLEOTIDE SEQUENCE</scope>
    <source>
        <strain evidence="1">23406</strain>
    </source>
</reference>
<name>A0A9D1ND69_9FIRM</name>
<organism evidence="1 2">
    <name type="scientific">Candidatus Stercoripulliclostridium merdipullorum</name>
    <dbReference type="NCBI Taxonomy" id="2840952"/>
    <lineage>
        <taxon>Bacteria</taxon>
        <taxon>Bacillati</taxon>
        <taxon>Bacillota</taxon>
        <taxon>Clostridia</taxon>
        <taxon>Eubacteriales</taxon>
        <taxon>Candidatus Stercoripulliclostridium</taxon>
    </lineage>
</organism>
<accession>A0A9D1ND69</accession>
<dbReference type="Proteomes" id="UP000886891">
    <property type="component" value="Unassembled WGS sequence"/>
</dbReference>
<dbReference type="EMBL" id="DVOH01000060">
    <property type="protein sequence ID" value="HIV00932.1"/>
    <property type="molecule type" value="Genomic_DNA"/>
</dbReference>
<dbReference type="PROSITE" id="PS51257">
    <property type="entry name" value="PROKAR_LIPOPROTEIN"/>
    <property type="match status" value="1"/>
</dbReference>
<proteinExistence type="predicted"/>
<sequence>MKRRHLLIKLALIISVVVLATLVLFACQPYEEEWKDPYPIIDNEDNEANKDHTTKDQAVDRVTDSIDNLLEHLEYDDYDLEAIFNEHRNEDGTYDVDGIRDAMPDSGGYYIGANITINTEDGSAFILKLKANMHTLPYDQFEEGTTEYQIAEQLHNERIKYNDMIIEWYEGMTNVMLIGFYFDGLNNNAADPGNNLYLNLQGSKRIFADFGDSVLYQQIVRLITQFNLDALLGGDSSEDGSVTSQLNELLKLVIDNNYKQVLNDEIASIFFSNVDLGSITGNITEYMQGFFGPFEDKVDPLTNKYLGFKFSTLGTASILTLNSDMQFLMTENETIGKEILTGVVVDLDGVSQVQDETELGITTKNVPFISTIAVDYSVRTSNEVVIDKTDYTLYEYGNYEYIGDLYIPYLGLEMDALLRTDINEIDEDKGLDNTTNRVYFEGYDKANDGLLLGAYYSNERTYIDIEGLQMLYGGIKFEDLNLPKAYKDGFNLGELLTWVFDVVDQYIVYSVDYLLSPADDEEEDSEYSAMTEAIMGNMESTMIDEDDPTSRNTMSLRVDIELIRVILREMSEDKTEYTNEMIQETIEEMLGWPGLLDDIAALMGYSVDTLMETTWFLIVYDVDSYAITIEMHSDEAKRSLNLTDITMGTSLVDEAIALQNIGALDQSIVDSLTTLGGNYRASYFDNKAKAYYITYSGVIERKKSNWIKEMAKYGYNLQIDYSGDEDIYHAYNAEQGVILELIALESYALNVLAVKSATEDGAIVEGSTMVFRLVLEPTHIGETVKIVFPDFKNFKELKQVMTYSAEMEGQFIFASTETVDLSGLLGSFMGDLSGLNTPYIRPENADIYFELKYDQYIREQLLVNGRWTRPGRSAFDLYFYALEGDVRTDIFRIYANDVAFSSEVPIEELGYVWLDFICVPNLPKFKVREDLFIKTFYRYMDEEVNYDDAIGDIIGGGEEGDEDEEATEVFGITTILKALLEDSWLVFEPDVIRITTSNDNIKQFFKADELIGNVAAQIGFVQRVTDIDQLESQYAMYTVGTFENISGYSPYTIKLHETIPVYFDFGNRIETRDLLFRYDPESIEVVNGEGYYSPQIFELFMGVQRGYHVTITGGTIGKAKINSLVEKEYTWEPLGERPTTARAQAGDSGLVQVYDAKYYLFGRYDKTSTYFVVQNPYGYEILYDFFNDCYIVGLGSNFKLNDAVEYLGTNVKIYAKEYVNDHSLSLRYDIGTLSKGHYVVENEHHYRILYYYDCDCLNPLVNCDCETRSEYFVVENEAARAYINYLYDDAVTIYTAEEFESRGYNFDAADWNPYDSKWDAVDYTPYDWSDVTLNGGIFLAKVVIGEGMMATYSEIVSVKILNREIDTDRYVFVNTEDRGVVKAPVVDDLRVDPYAYLLYKASYLKNGLATDESFSGVFFYAEDVTLRFTKIFGNELQDTPDETGNFYWNFDFDDANKTYTELDISNRVPEGSTAVTYLHTDFHGQIVAVAVAVEARTIDTIRFDGEEENGVYTVDALLPETYVLPQNPTLIFKETYLAEDGTLQPYTLRFDDFSPEVSTVLRDVKLPEISEDIGSDDPAALENPINWTNPVADNVKLVDNDRPFLQNDTNVTASFVNLHYYIDPFCTWYEEDWFFRNEITVTVEIPDKKVRVWDEDKGADGYYEGITDVLIDDLATGYQGVFYVNPLDRETWYLPTELTVKFYDGTGASVARTFDNLVWTSDEDVISIRNGRQYLYAVSSTVPSFDVKTEVRLQQGDGSDPYNYAMLPIVLRVRNAQKGDTLGVGKINAPFASFAPNGHLYLDFLNPATWELPQELTVRFDNNEGNYYNASYPVDWLAANADYVYKEGDRYFLNVQKIAEEGLKYFTLDTRIGNESINYIDLRTLVYVLDRTVVRAEFAGANDAVLAGDLDLAPEADGLYRYAVDTYARFEIPSVVRALFADGSIRVYDLAWNFTEPWTPGADIVAAAEIGRDEYRDSVSLRYLVQDNGPAGTIDIGAKSFFLVYDDVTNAVRDNMLNYMEFYYGYLFEGIPFRGGVSAADPTDLIYHAYNAERKLIVEYARLGDGRFYIAYRNDYVDRQILTDKNDHLWITAETGNSAAINPDWAYNIEQYDPYYSKLDIEGQYAGSYFNRYNNTYHVRYEGLTVAKREAFIDYMYRQGYQITLREDNIFHGFNRTLGIVFEIVALDDEVTMIGFRESDTNDAVYERLNDASAMSERCAADVYYDAGSATTFAVYKDLTAQERADTLTFIETLYGFKFRASGRESIFSAFNPGNGSVAEYIVFNEGGIEYTFFALRYSEREAALIPQGVAGLDGILNYQWPDSTDPDGNVVPGIRYEGVLQVADWAKSIASAHYVACERLEDVVVDFDNKTIAVTLKEGILIQNGKIDGMTPYEYFVRLFDSIYIQLENAVGPDPFGDEIFITDALRSVIDRIYAEFDTQQVVFNPGQLFTIQLGQGAGADDYTVTLTARGADRISTGTIETEAGIVTLYNEQNELNYPEGFIFNEEIAMDIVYADGTSQRFGAGTSFLWGEWSVAKPADVTEDVSTMTRPDGSPLKLYERLDRIELSVLERGGYVWLTTMLPDSSRVYYRLEVIAEEIGKGFSSSVRDESPFVIVDGLITIEDIYSFYPLNESLIAEALPSILTIVTPSGRTYDVENVRWTLDEGVDLVSVNYKGLPTTRIASAQVMGQTIEVDLFVADCTVREIGYDAAADETRNYVSDGLVVGFDAYANRGYAGAFVFDAIRMYFGAVGNRTPNHLFETINVTVYSDRALAYIAFDKVVPYDITGHLLDYIDDRGLGRFRVELPDGQRVDFSFRFYDKTVKNIVVGTVSGGTYTIDPYADFVEDPFVDPATSTVINLPREITVEFNEGAPYIYAPQWAVPENFEARYDTYRRLFQDLPEEDRAFLFAGSLIADGITTQSLSLGVKVLDRVVESWQFDGSTQSDSINGVSLNPNSYYHYADPFKGKASDLPAHLKLLQGSDFVGNPVSGLPIAWEFSDSRITPEGTVTRDSFNKLGFVVTGYIKNKDVGQPVTIRIYIDRWEYEGIRRKQGDEFQIMTEVRFYFSDITNISSSDLYQVIMRKQKINPVSNTITEAVENVDFVPEDINPGSMYDYRLIWDKAALAAAKNATQAAGRFYLGRADGTILMSFDGTAYYQYEKPDITEVDLGYGFGTNNNAVFVVNYLDLVFGDDPNRPNVSFGRARGSFRQESNIDLGEVRVLWNDNVSFSSSYMKGGVYRGYTVTLILSDGEYTYRQSFKVMLVFLDMSPLEDITIDKGDTRPNSLTSLVRTEYALDTYTPANNPYRDSYTQELVDALNLGVTRCGVNYEVLYDEQTDSYFLMGLTNLQTAIKKYGSTADIVSIAFDSEYLALYDNTSDIFYIDGVENLASAERKYGYASNLIAFVADPSYVVLYDNNRKTYYVYADLWLGQSELDAIAAKYGKATIVIMDNEDGRAIYEVEKGYAYITDKALLAAAQLKFGKTMRFVPTSELVLFYATFSNGYVLYDEAALAELNGAAATEIVAEEASYTVYKVPGTMTYYIVLRDIGQFGAEFIRRMTMLYGEDVSIRVTSDIAEGVYRVATGEAFILDDGGNSTAGLEAIFGTRLLIATDEISELTVYTDDNGRYYLDNAQLLSNRGAAFGSNILAVFRHGDSRIVYDGVSARYYALDEDAAQYVSIYGNNMIGSVGNDTGYTVYRSYREKLYYAVVDGVWDETVAASLAGYGPDLLARLHAEEYDLFYRVGTGRFYLAMKATDRYQTEFGVYIESRMKEVLAQYGDRLYVLIDSPYDALSCPVVYDAEEDIYYIANEADLRAARSVIGNFATIIVDPSVFADFTRYYSEFDAAHRFLSDLGISFRLDRPDGLDTVLGAFGFRPLDINNAVAIAGDWDNVDWANDRLEATEPGDVIELEGGEISFIDQVPTAGAGEVKRILRYTLDDGTQEDFVYYYSMTYKTFIFLNRDFSTIGNDSITAALQKLYEEVASGTVEYSWTDYEKEGLRYDFATGRHVDSVDMTVTYSDIVWSDQCYSSGNTDTYYSETVRINGIVYRTNIVKLIETK</sequence>